<dbReference type="Gene3D" id="3.30.70.330">
    <property type="match status" value="1"/>
</dbReference>
<evidence type="ECO:0000256" key="2">
    <source>
        <dbReference type="PROSITE-ProRule" id="PRU00176"/>
    </source>
</evidence>
<evidence type="ECO:0000313" key="5">
    <source>
        <dbReference type="EMBL" id="MBA0765888.1"/>
    </source>
</evidence>
<feature type="compositionally biased region" description="Basic and acidic residues" evidence="3">
    <location>
        <begin position="102"/>
        <end position="113"/>
    </location>
</feature>
<dbReference type="GO" id="GO:0003729">
    <property type="term" value="F:mRNA binding"/>
    <property type="evidence" value="ECO:0007669"/>
    <property type="project" value="TreeGrafter"/>
</dbReference>
<gene>
    <name evidence="5" type="ORF">Gotri_015000</name>
</gene>
<dbReference type="InterPro" id="IPR036691">
    <property type="entry name" value="Endo/exonu/phosph_ase_sf"/>
</dbReference>
<dbReference type="SMART" id="SM00360">
    <property type="entry name" value="RRM"/>
    <property type="match status" value="1"/>
</dbReference>
<evidence type="ECO:0000256" key="1">
    <source>
        <dbReference type="ARBA" id="ARBA00022884"/>
    </source>
</evidence>
<dbReference type="InterPro" id="IPR035979">
    <property type="entry name" value="RBD_domain_sf"/>
</dbReference>
<dbReference type="SUPFAM" id="SSF56219">
    <property type="entry name" value="DNase I-like"/>
    <property type="match status" value="1"/>
</dbReference>
<dbReference type="GO" id="GO:0005634">
    <property type="term" value="C:nucleus"/>
    <property type="evidence" value="ECO:0007669"/>
    <property type="project" value="TreeGrafter"/>
</dbReference>
<proteinExistence type="predicted"/>
<dbReference type="InterPro" id="IPR012677">
    <property type="entry name" value="Nucleotide-bd_a/b_plait_sf"/>
</dbReference>
<feature type="region of interest" description="Disordered" evidence="3">
    <location>
        <begin position="95"/>
        <end position="127"/>
    </location>
</feature>
<dbReference type="CDD" id="cd00590">
    <property type="entry name" value="RRM_SF"/>
    <property type="match status" value="1"/>
</dbReference>
<dbReference type="PANTHER" id="PTHR48025:SF1">
    <property type="entry name" value="RRM DOMAIN-CONTAINING PROTEIN"/>
    <property type="match status" value="1"/>
</dbReference>
<dbReference type="PANTHER" id="PTHR48025">
    <property type="entry name" value="OS02G0815200 PROTEIN"/>
    <property type="match status" value="1"/>
</dbReference>
<name>A0A7J9DZ75_9ROSI</name>
<dbReference type="SUPFAM" id="SSF54928">
    <property type="entry name" value="RNA-binding domain, RBD"/>
    <property type="match status" value="1"/>
</dbReference>
<protein>
    <recommendedName>
        <fullName evidence="4">RRM domain-containing protein</fullName>
    </recommendedName>
</protein>
<dbReference type="AlphaFoldDB" id="A0A7J9DZ75"/>
<dbReference type="InterPro" id="IPR000504">
    <property type="entry name" value="RRM_dom"/>
</dbReference>
<dbReference type="Proteomes" id="UP000593568">
    <property type="component" value="Unassembled WGS sequence"/>
</dbReference>
<dbReference type="EMBL" id="JABEZW010000005">
    <property type="protein sequence ID" value="MBA0765888.1"/>
    <property type="molecule type" value="Genomic_DNA"/>
</dbReference>
<dbReference type="PROSITE" id="PS50102">
    <property type="entry name" value="RRM"/>
    <property type="match status" value="1"/>
</dbReference>
<accession>A0A7J9DZ75</accession>
<evidence type="ECO:0000313" key="6">
    <source>
        <dbReference type="Proteomes" id="UP000593568"/>
    </source>
</evidence>
<organism evidence="5 6">
    <name type="scientific">Gossypium trilobum</name>
    <dbReference type="NCBI Taxonomy" id="34281"/>
    <lineage>
        <taxon>Eukaryota</taxon>
        <taxon>Viridiplantae</taxon>
        <taxon>Streptophyta</taxon>
        <taxon>Embryophyta</taxon>
        <taxon>Tracheophyta</taxon>
        <taxon>Spermatophyta</taxon>
        <taxon>Magnoliopsida</taxon>
        <taxon>eudicotyledons</taxon>
        <taxon>Gunneridae</taxon>
        <taxon>Pentapetalae</taxon>
        <taxon>rosids</taxon>
        <taxon>malvids</taxon>
        <taxon>Malvales</taxon>
        <taxon>Malvaceae</taxon>
        <taxon>Malvoideae</taxon>
        <taxon>Gossypium</taxon>
    </lineage>
</organism>
<evidence type="ECO:0000256" key="3">
    <source>
        <dbReference type="SAM" id="MobiDB-lite"/>
    </source>
</evidence>
<reference evidence="5 6" key="1">
    <citation type="journal article" date="2019" name="Genome Biol. Evol.">
        <title>Insights into the evolution of the New World diploid cottons (Gossypium, subgenus Houzingenia) based on genome sequencing.</title>
        <authorList>
            <person name="Grover C.E."/>
            <person name="Arick M.A. 2nd"/>
            <person name="Thrash A."/>
            <person name="Conover J.L."/>
            <person name="Sanders W.S."/>
            <person name="Peterson D.G."/>
            <person name="Frelichowski J.E."/>
            <person name="Scheffler J.A."/>
            <person name="Scheffler B.E."/>
            <person name="Wendel J.F."/>
        </authorList>
    </citation>
    <scope>NUCLEOTIDE SEQUENCE [LARGE SCALE GENOMIC DNA]</scope>
    <source>
        <strain evidence="5">8</strain>
        <tissue evidence="5">Leaf</tissue>
    </source>
</reference>
<evidence type="ECO:0000259" key="4">
    <source>
        <dbReference type="PROSITE" id="PS50102"/>
    </source>
</evidence>
<keyword evidence="6" id="KW-1185">Reference proteome</keyword>
<feature type="domain" description="RRM" evidence="4">
    <location>
        <begin position="7"/>
        <end position="84"/>
    </location>
</feature>
<dbReference type="InterPro" id="IPR050502">
    <property type="entry name" value="Euk_RNA-bind_prot"/>
</dbReference>
<sequence>MSRGNLITLFVYNIPMSMHWKGLWALFRYHENIIDAFILEKKSKNGKRFGFVRFSKILDAQRAISRINGFVIMGSKIWVKMAKFNGKKKIWKKVQAQTSSNQRKEIQSKGKEREEDERESSEVGSIIKSELELSPEGRLNDWEEKVNAAYTEKDGNEKGSQRIWVDVINEEDNFLSHNGSILVEGDATNVLMDRANEDISSMCLSMEMNQNEGLEIQIEEGMRAGLSEQERVLTMKEKLRRDRGTRKETGNEVLKNDESIANLSLLGKWGKLSFRVRGDEDVVIDEIMMLEGQDNMRIISWSVRGLGPEAKIESVKRIIQLKRANVYFLQETKLEMVSVDLVRKI</sequence>
<comment type="caution">
    <text evidence="5">The sequence shown here is derived from an EMBL/GenBank/DDBJ whole genome shotgun (WGS) entry which is preliminary data.</text>
</comment>
<dbReference type="Pfam" id="PF00076">
    <property type="entry name" value="RRM_1"/>
    <property type="match status" value="1"/>
</dbReference>
<keyword evidence="1 2" id="KW-0694">RNA-binding</keyword>
<dbReference type="Gene3D" id="3.60.10.10">
    <property type="entry name" value="Endonuclease/exonuclease/phosphatase"/>
    <property type="match status" value="1"/>
</dbReference>